<reference evidence="1" key="1">
    <citation type="submission" date="2020-03" db="EMBL/GenBank/DDBJ databases">
        <title>The deep terrestrial virosphere.</title>
        <authorList>
            <person name="Holmfeldt K."/>
            <person name="Nilsson E."/>
            <person name="Simone D."/>
            <person name="Lopez-Fernandez M."/>
            <person name="Wu X."/>
            <person name="de Brujin I."/>
            <person name="Lundin D."/>
            <person name="Andersson A."/>
            <person name="Bertilsson S."/>
            <person name="Dopson M."/>
        </authorList>
    </citation>
    <scope>NUCLEOTIDE SEQUENCE</scope>
    <source>
        <strain evidence="1">TM448A01961</strain>
    </source>
</reference>
<sequence>MSRILTFHEKDVIGGGSRIGAAYYMEADYSPVAVRIEAEKAPSDGELEVDIYDDGVSIFTNTAAVFSAAPTTKGPTLTSNPSKTTVSLTVGQTHEELVANFKSGNIAEGSWITCKIFENRGASNITIQLELEEIE</sequence>
<gene>
    <name evidence="1" type="ORF">TM448A01961_0007</name>
</gene>
<accession>A0A6H1ZU45</accession>
<protein>
    <submittedName>
        <fullName evidence="1">Uncharacterized protein</fullName>
    </submittedName>
</protein>
<organism evidence="1">
    <name type="scientific">viral metagenome</name>
    <dbReference type="NCBI Taxonomy" id="1070528"/>
    <lineage>
        <taxon>unclassified sequences</taxon>
        <taxon>metagenomes</taxon>
        <taxon>organismal metagenomes</taxon>
    </lineage>
</organism>
<dbReference type="EMBL" id="MT144233">
    <property type="protein sequence ID" value="QJA51038.1"/>
    <property type="molecule type" value="Genomic_DNA"/>
</dbReference>
<proteinExistence type="predicted"/>
<dbReference type="AlphaFoldDB" id="A0A6H1ZU45"/>
<evidence type="ECO:0000313" key="1">
    <source>
        <dbReference type="EMBL" id="QJA51038.1"/>
    </source>
</evidence>
<name>A0A6H1ZU45_9ZZZZ</name>